<dbReference type="Pfam" id="PF01535">
    <property type="entry name" value="PPR"/>
    <property type="match status" value="1"/>
</dbReference>
<dbReference type="PANTHER" id="PTHR47931">
    <property type="entry name" value="OS01G0228400 PROTEIN"/>
    <property type="match status" value="1"/>
</dbReference>
<feature type="repeat" description="PPR" evidence="2">
    <location>
        <begin position="136"/>
        <end position="170"/>
    </location>
</feature>
<protein>
    <submittedName>
        <fullName evidence="3">Putative Pentatricopeptide repeat-containing protein</fullName>
    </submittedName>
</protein>
<evidence type="ECO:0000256" key="2">
    <source>
        <dbReference type="PROSITE-ProRule" id="PRU00708"/>
    </source>
</evidence>
<accession>A0A0K9P6S9</accession>
<dbReference type="SUPFAM" id="SSF48452">
    <property type="entry name" value="TPR-like"/>
    <property type="match status" value="1"/>
</dbReference>
<feature type="repeat" description="PPR" evidence="2">
    <location>
        <begin position="348"/>
        <end position="382"/>
    </location>
</feature>
<dbReference type="OrthoDB" id="185373at2759"/>
<dbReference type="NCBIfam" id="TIGR00756">
    <property type="entry name" value="PPR"/>
    <property type="match status" value="7"/>
</dbReference>
<reference evidence="4" key="1">
    <citation type="journal article" date="2016" name="Nature">
        <title>The genome of the seagrass Zostera marina reveals angiosperm adaptation to the sea.</title>
        <authorList>
            <person name="Olsen J.L."/>
            <person name="Rouze P."/>
            <person name="Verhelst B."/>
            <person name="Lin Y.-C."/>
            <person name="Bayer T."/>
            <person name="Collen J."/>
            <person name="Dattolo E."/>
            <person name="De Paoli E."/>
            <person name="Dittami S."/>
            <person name="Maumus F."/>
            <person name="Michel G."/>
            <person name="Kersting A."/>
            <person name="Lauritano C."/>
            <person name="Lohaus R."/>
            <person name="Toepel M."/>
            <person name="Tonon T."/>
            <person name="Vanneste K."/>
            <person name="Amirebrahimi M."/>
            <person name="Brakel J."/>
            <person name="Bostroem C."/>
            <person name="Chovatia M."/>
            <person name="Grimwood J."/>
            <person name="Jenkins J.W."/>
            <person name="Jueterbock A."/>
            <person name="Mraz A."/>
            <person name="Stam W.T."/>
            <person name="Tice H."/>
            <person name="Bornberg-Bauer E."/>
            <person name="Green P.J."/>
            <person name="Pearson G.A."/>
            <person name="Procaccini G."/>
            <person name="Duarte C.M."/>
            <person name="Schmutz J."/>
            <person name="Reusch T.B.H."/>
            <person name="Van de Peer Y."/>
        </authorList>
    </citation>
    <scope>NUCLEOTIDE SEQUENCE [LARGE SCALE GENOMIC DNA]</scope>
    <source>
        <strain evidence="4">cv. Finnish</strain>
    </source>
</reference>
<feature type="repeat" description="PPR" evidence="2">
    <location>
        <begin position="313"/>
        <end position="347"/>
    </location>
</feature>
<dbReference type="AlphaFoldDB" id="A0A0K9P6S9"/>
<dbReference type="InterPro" id="IPR002885">
    <property type="entry name" value="PPR_rpt"/>
</dbReference>
<proteinExistence type="predicted"/>
<evidence type="ECO:0000313" key="3">
    <source>
        <dbReference type="EMBL" id="KMZ63905.1"/>
    </source>
</evidence>
<feature type="repeat" description="PPR" evidence="2">
    <location>
        <begin position="101"/>
        <end position="135"/>
    </location>
</feature>
<feature type="repeat" description="PPR" evidence="2">
    <location>
        <begin position="243"/>
        <end position="277"/>
    </location>
</feature>
<dbReference type="Gene3D" id="1.25.40.10">
    <property type="entry name" value="Tetratricopeptide repeat domain"/>
    <property type="match status" value="4"/>
</dbReference>
<dbReference type="EMBL" id="LFYR01001193">
    <property type="protein sequence ID" value="KMZ63905.1"/>
    <property type="molecule type" value="Genomic_DNA"/>
</dbReference>
<dbReference type="InterPro" id="IPR011990">
    <property type="entry name" value="TPR-like_helical_dom_sf"/>
</dbReference>
<dbReference type="Proteomes" id="UP000036987">
    <property type="component" value="Unassembled WGS sequence"/>
</dbReference>
<keyword evidence="4" id="KW-1185">Reference proteome</keyword>
<feature type="repeat" description="PPR" evidence="2">
    <location>
        <begin position="383"/>
        <end position="417"/>
    </location>
</feature>
<dbReference type="PROSITE" id="PS51375">
    <property type="entry name" value="PPR"/>
    <property type="match status" value="9"/>
</dbReference>
<dbReference type="PANTHER" id="PTHR47931:SF2">
    <property type="entry name" value="OS01G0228400 PROTEIN"/>
    <property type="match status" value="1"/>
</dbReference>
<feature type="repeat" description="PPR" evidence="2">
    <location>
        <begin position="418"/>
        <end position="452"/>
    </location>
</feature>
<sequence>MMDEDNPQQPTSVKEVSCIACTTSGKSCQRVVSKTKLMNIQIQKKKPHVAQMIFENLVEEGHKPSLISYTTLLTAITKQKKFGMISTALSQVVSNDGMKLDSIFFNAVINAFSEAGHVDEAMAFFWKMKKTGCEPTTSTYNTLIKAYGIVGRPEESLKVLDLMYYDEKKPTPTIRTYNMLISAWCKKQNIEGAWKMLDKMQSCGMKPDVVTYNTIAKAYAANDETYKAENLMLEMNNMKVQPNEMTCGIIIGGYCSEGNMNEALEFMHNMKYVGVKPNTVMLNTLIKGFISLEDMIGVDEVMILMEEYGLKSDIVTYSIQMDTWSEIGNTKRCQEIYEDMVDAGVEPDTQVHSILAKCYVRAGEPEKAEQVMETMERLNLRPNVVMYTTIISGWCSVANMENAERIFDKMCDSNLSPNQRTFQTLIWGYGEQREPWKAEEIVKRMIEMSILPNEDTMKLVTDAWNVLGLQAEEGFQEMNDEEKKIKNIDVHNHVIGLSTNTGNINYRMKMDVNNEDGNDKFDGKDRFRMRNISSNMSLITSIRNRTKYSIGFKKVSYMEEVGISYQLVNFCRVRLPC</sequence>
<keyword evidence="1" id="KW-0677">Repeat</keyword>
<name>A0A0K9P6S9_ZOSMR</name>
<feature type="repeat" description="PPR" evidence="2">
    <location>
        <begin position="208"/>
        <end position="242"/>
    </location>
</feature>
<comment type="caution">
    <text evidence="3">The sequence shown here is derived from an EMBL/GenBank/DDBJ whole genome shotgun (WGS) entry which is preliminary data.</text>
</comment>
<evidence type="ECO:0000313" key="4">
    <source>
        <dbReference type="Proteomes" id="UP000036987"/>
    </source>
</evidence>
<gene>
    <name evidence="3" type="ORF">ZOSMA_38G00120</name>
</gene>
<dbReference type="OMA" id="HTCQAVI"/>
<organism evidence="3 4">
    <name type="scientific">Zostera marina</name>
    <name type="common">Eelgrass</name>
    <dbReference type="NCBI Taxonomy" id="29655"/>
    <lineage>
        <taxon>Eukaryota</taxon>
        <taxon>Viridiplantae</taxon>
        <taxon>Streptophyta</taxon>
        <taxon>Embryophyta</taxon>
        <taxon>Tracheophyta</taxon>
        <taxon>Spermatophyta</taxon>
        <taxon>Magnoliopsida</taxon>
        <taxon>Liliopsida</taxon>
        <taxon>Zosteraceae</taxon>
        <taxon>Zostera</taxon>
    </lineage>
</organism>
<feature type="repeat" description="PPR" evidence="2">
    <location>
        <begin position="173"/>
        <end position="207"/>
    </location>
</feature>
<dbReference type="Pfam" id="PF13812">
    <property type="entry name" value="PPR_3"/>
    <property type="match status" value="1"/>
</dbReference>
<dbReference type="Pfam" id="PF13041">
    <property type="entry name" value="PPR_2"/>
    <property type="match status" value="4"/>
</dbReference>
<evidence type="ECO:0000256" key="1">
    <source>
        <dbReference type="ARBA" id="ARBA00022737"/>
    </source>
</evidence>